<proteinExistence type="predicted"/>
<organism evidence="1 2">
    <name type="scientific">Diplogelasinospora grovesii</name>
    <dbReference type="NCBI Taxonomy" id="303347"/>
    <lineage>
        <taxon>Eukaryota</taxon>
        <taxon>Fungi</taxon>
        <taxon>Dikarya</taxon>
        <taxon>Ascomycota</taxon>
        <taxon>Pezizomycotina</taxon>
        <taxon>Sordariomycetes</taxon>
        <taxon>Sordariomycetidae</taxon>
        <taxon>Sordariales</taxon>
        <taxon>Diplogelasinosporaceae</taxon>
        <taxon>Diplogelasinospora</taxon>
    </lineage>
</organism>
<protein>
    <submittedName>
        <fullName evidence="1">Uncharacterized protein</fullName>
    </submittedName>
</protein>
<keyword evidence="2" id="KW-1185">Reference proteome</keyword>
<accession>A0AAN6N015</accession>
<comment type="caution">
    <text evidence="1">The sequence shown here is derived from an EMBL/GenBank/DDBJ whole genome shotgun (WGS) entry which is preliminary data.</text>
</comment>
<reference evidence="2" key="1">
    <citation type="journal article" date="2023" name="Mol. Phylogenet. Evol.">
        <title>Genome-scale phylogeny and comparative genomics of the fungal order Sordariales.</title>
        <authorList>
            <person name="Hensen N."/>
            <person name="Bonometti L."/>
            <person name="Westerberg I."/>
            <person name="Brannstrom I.O."/>
            <person name="Guillou S."/>
            <person name="Cros-Aarteil S."/>
            <person name="Calhoun S."/>
            <person name="Haridas S."/>
            <person name="Kuo A."/>
            <person name="Mondo S."/>
            <person name="Pangilinan J."/>
            <person name="Riley R."/>
            <person name="LaButti K."/>
            <person name="Andreopoulos B."/>
            <person name="Lipzen A."/>
            <person name="Chen C."/>
            <person name="Yan M."/>
            <person name="Daum C."/>
            <person name="Ng V."/>
            <person name="Clum A."/>
            <person name="Steindorff A."/>
            <person name="Ohm R.A."/>
            <person name="Martin F."/>
            <person name="Silar P."/>
            <person name="Natvig D.O."/>
            <person name="Lalanne C."/>
            <person name="Gautier V."/>
            <person name="Ament-Velasquez S.L."/>
            <person name="Kruys A."/>
            <person name="Hutchinson M.I."/>
            <person name="Powell A.J."/>
            <person name="Barry K."/>
            <person name="Miller A.N."/>
            <person name="Grigoriev I.V."/>
            <person name="Debuchy R."/>
            <person name="Gladieux P."/>
            <person name="Hiltunen Thoren M."/>
            <person name="Johannesson H."/>
        </authorList>
    </citation>
    <scope>NUCLEOTIDE SEQUENCE [LARGE SCALE GENOMIC DNA]</scope>
    <source>
        <strain evidence="2">CBS 340.73</strain>
    </source>
</reference>
<evidence type="ECO:0000313" key="2">
    <source>
        <dbReference type="Proteomes" id="UP001303473"/>
    </source>
</evidence>
<dbReference type="EMBL" id="MU853903">
    <property type="protein sequence ID" value="KAK3935864.1"/>
    <property type="molecule type" value="Genomic_DNA"/>
</dbReference>
<name>A0AAN6N015_9PEZI</name>
<evidence type="ECO:0000313" key="1">
    <source>
        <dbReference type="EMBL" id="KAK3935864.1"/>
    </source>
</evidence>
<gene>
    <name evidence="1" type="ORF">QBC46DRAFT_396467</name>
</gene>
<dbReference type="Proteomes" id="UP001303473">
    <property type="component" value="Unassembled WGS sequence"/>
</dbReference>
<dbReference type="AlphaFoldDB" id="A0AAN6N015"/>
<sequence>MVRGHLPQFSLIDQLIDGQTSRWYWYSETRIVGGRFGFCSKLTVSSALSRFAGGKYLYHGFLPYVLAPFFLFGFRTFPRPAAQKQGSEGARLPAKLPRSRHAANQLAVWAAPAWSVQKRHFFHVQNSPVSRTSTTTIALVLRWLEREEWDAASPAGPHSPLRGRLECERGCRFFGSFFAVPFSILANYSRSGPTRLTKIGDPLGLAPNRDHLDPMRGPMPDKLPEHVNPSRWVALGRVLFVRCTWCLF</sequence>